<dbReference type="SMART" id="SM00409">
    <property type="entry name" value="IG"/>
    <property type="match status" value="8"/>
</dbReference>
<keyword evidence="6" id="KW-1185">Reference proteome</keyword>
<evidence type="ECO:0000313" key="5">
    <source>
        <dbReference type="EMBL" id="MBO3083043.1"/>
    </source>
</evidence>
<keyword evidence="1" id="KW-0677">Repeat</keyword>
<dbReference type="PANTHER" id="PTHR44170:SF56">
    <property type="entry name" value="FIBRONECTIN TYPE-III DOMAIN-CONTAINING PROTEIN"/>
    <property type="match status" value="1"/>
</dbReference>
<dbReference type="EMBL" id="JAGFBM010000001">
    <property type="protein sequence ID" value="MBO3083043.1"/>
    <property type="molecule type" value="Genomic_DNA"/>
</dbReference>
<proteinExistence type="predicted"/>
<keyword evidence="3" id="KW-0472">Membrane</keyword>
<name>A0ABS3SBC1_9CELL</name>
<dbReference type="Gene3D" id="2.60.40.10">
    <property type="entry name" value="Immunoglobulins"/>
    <property type="match status" value="7"/>
</dbReference>
<dbReference type="Pfam" id="PF07679">
    <property type="entry name" value="I-set"/>
    <property type="match status" value="1"/>
</dbReference>
<evidence type="ECO:0000259" key="4">
    <source>
        <dbReference type="PROSITE" id="PS50835"/>
    </source>
</evidence>
<keyword evidence="3" id="KW-1133">Transmembrane helix</keyword>
<dbReference type="InterPro" id="IPR007110">
    <property type="entry name" value="Ig-like_dom"/>
</dbReference>
<feature type="domain" description="Ig-like" evidence="4">
    <location>
        <begin position="627"/>
        <end position="717"/>
    </location>
</feature>
<keyword evidence="3" id="KW-0812">Transmembrane</keyword>
<feature type="domain" description="Ig-like" evidence="4">
    <location>
        <begin position="443"/>
        <end position="529"/>
    </location>
</feature>
<evidence type="ECO:0000256" key="3">
    <source>
        <dbReference type="SAM" id="Phobius"/>
    </source>
</evidence>
<dbReference type="Proteomes" id="UP000678317">
    <property type="component" value="Unassembled WGS sequence"/>
</dbReference>
<evidence type="ECO:0000313" key="6">
    <source>
        <dbReference type="Proteomes" id="UP000678317"/>
    </source>
</evidence>
<protein>
    <recommendedName>
        <fullName evidence="4">Ig-like domain-containing protein</fullName>
    </recommendedName>
</protein>
<comment type="caution">
    <text evidence="5">The sequence shown here is derived from an EMBL/GenBank/DDBJ whole genome shotgun (WGS) entry which is preliminary data.</text>
</comment>
<organism evidence="5 6">
    <name type="scientific">Cellulomonas fengjieae</name>
    <dbReference type="NCBI Taxonomy" id="2819978"/>
    <lineage>
        <taxon>Bacteria</taxon>
        <taxon>Bacillati</taxon>
        <taxon>Actinomycetota</taxon>
        <taxon>Actinomycetes</taxon>
        <taxon>Micrococcales</taxon>
        <taxon>Cellulomonadaceae</taxon>
        <taxon>Cellulomonas</taxon>
    </lineage>
</organism>
<gene>
    <name evidence="5" type="ORF">J4035_00175</name>
</gene>
<reference evidence="5 6" key="1">
    <citation type="submission" date="2021-03" db="EMBL/GenBank/DDBJ databases">
        <title>novel species in genus Cellulomonas.</title>
        <authorList>
            <person name="Zhang G."/>
        </authorList>
    </citation>
    <scope>NUCLEOTIDE SEQUENCE [LARGE SCALE GENOMIC DNA]</scope>
    <source>
        <strain evidence="6">zg-ZUI188</strain>
    </source>
</reference>
<dbReference type="InterPro" id="IPR003599">
    <property type="entry name" value="Ig_sub"/>
</dbReference>
<dbReference type="SUPFAM" id="SSF48726">
    <property type="entry name" value="Immunoglobulin"/>
    <property type="match status" value="6"/>
</dbReference>
<feature type="transmembrane region" description="Helical" evidence="3">
    <location>
        <begin position="938"/>
        <end position="957"/>
    </location>
</feature>
<dbReference type="PANTHER" id="PTHR44170">
    <property type="entry name" value="PROTEIN SIDEKICK"/>
    <property type="match status" value="1"/>
</dbReference>
<sequence length="964" mass="98397">MLPTTRARARQGTRTSAFARGIAALLAVGLTAGLVTLAATPAAASEVTTTYTGAGFVTGPGGGTNSGQSSIVVPAGTGSLRSMTLNLVGNPQPAPVGLQIQVGFQNDVLINCGTGGTCALPPRYEGRDPAGRWILFVTVGWDGSQGDVSYNYGGFTVALTTEVADLAITTHPANVSTQSGTAVTLTSAATGHPTPAVQWQVDSGTGFANVPGATSPSYTVTPTYAQSGYKYQAVYSSAQGTVTTNPATLTVLPLLPVVTSDPVSTTVTEGAPASFSAGATPGDPAATVQWEVSLDGGATFVGLAGATASTHTIAPATRAQHLLQYRAVFLNAAGTRVATAAATLRVQYGPEILTPPTDVDIPSGGTATFWASAAGNPTPTVQWQISTDGEATFTDIAGATEPTLVLVDRRYAHTDTFYRAVFTNGVVSRTTDAARLSVDSIAPDVTTVPLDQRVVAGTPVTFTSAATGDPAPTVQWWVSSDRVSFVKIVGATADSYTFTATAQDDGNWYRADYQNALGSYYWGQAAYLTVGVAPVVTAHPTDQTVVAGTRATFTSTITSQPGSEVQWQASTDGGVSFTDIPDATYSTLELDGLTFADSGTRYRAVHTNWVDSATTDPAILTVTAALPVVTTDIADQEVLAGTPVTFTAAATGDPTPTVQWRRSTDGGRTFSDIAGATSDSYTFTAAAADDRNQYAAVYTNVGGWLSTSVATLAVNVAPVVSLDPVDQTASEDTVATFTTGATGQPAPRVQWQVSTNGGLTFTDIQGAMASTLSVPAEENATGNRYRAVHTNVVGAVVTDDATLTVLPLADIVTQPTAQALRVGARATFTARSDDPAATIQWQVSADGGRTFTDLPGEVGGELTFLTTTDQDGNLYRALFTTTAGTTSTTPVALTLDAAVPAPAAPTAPAATGTVAVDVPRAARAAGAALAVTGADSGLLALAAALLLATGAAATVIGRRRHAAR</sequence>
<evidence type="ECO:0000256" key="2">
    <source>
        <dbReference type="ARBA" id="ARBA00023157"/>
    </source>
</evidence>
<dbReference type="InterPro" id="IPR036179">
    <property type="entry name" value="Ig-like_dom_sf"/>
</dbReference>
<evidence type="ECO:0000256" key="1">
    <source>
        <dbReference type="ARBA" id="ARBA00022737"/>
    </source>
</evidence>
<accession>A0ABS3SBC1</accession>
<keyword evidence="2" id="KW-1015">Disulfide bond</keyword>
<dbReference type="InterPro" id="IPR013098">
    <property type="entry name" value="Ig_I-set"/>
</dbReference>
<dbReference type="PROSITE" id="PS50835">
    <property type="entry name" value="IG_LIKE"/>
    <property type="match status" value="2"/>
</dbReference>
<dbReference type="InterPro" id="IPR013783">
    <property type="entry name" value="Ig-like_fold"/>
</dbReference>
<dbReference type="RefSeq" id="WP_208288110.1">
    <property type="nucleotide sequence ID" value="NZ_CP074404.1"/>
</dbReference>